<reference evidence="4" key="1">
    <citation type="journal article" date="2020" name="Fungal Divers.">
        <title>Resolving the Mortierellaceae phylogeny through synthesis of multi-gene phylogenetics and phylogenomics.</title>
        <authorList>
            <person name="Vandepol N."/>
            <person name="Liber J."/>
            <person name="Desiro A."/>
            <person name="Na H."/>
            <person name="Kennedy M."/>
            <person name="Barry K."/>
            <person name="Grigoriev I.V."/>
            <person name="Miller A.N."/>
            <person name="O'Donnell K."/>
            <person name="Stajich J.E."/>
            <person name="Bonito G."/>
        </authorList>
    </citation>
    <scope>NUCLEOTIDE SEQUENCE</scope>
    <source>
        <strain evidence="4">CK1249</strain>
    </source>
</reference>
<dbReference type="AlphaFoldDB" id="A0A9P6J2U7"/>
<evidence type="ECO:0000256" key="1">
    <source>
        <dbReference type="ARBA" id="ARBA00022679"/>
    </source>
</evidence>
<dbReference type="Pfam" id="PF07959">
    <property type="entry name" value="Fucose_pyrophosphorylase"/>
    <property type="match status" value="1"/>
</dbReference>
<dbReference type="PANTHER" id="PTHR15045:SF1">
    <property type="entry name" value="FUCOSE-1-PHOSPHATE GUANYLYLTRANSFERASE"/>
    <property type="match status" value="1"/>
</dbReference>
<name>A0A9P6J2U7_MORAP</name>
<dbReference type="GO" id="GO:0042350">
    <property type="term" value="P:GDP-L-fucose biosynthetic process"/>
    <property type="evidence" value="ECO:0007669"/>
    <property type="project" value="UniProtKB-ARBA"/>
</dbReference>
<proteinExistence type="predicted"/>
<keyword evidence="2" id="KW-0547">Nucleotide-binding</keyword>
<dbReference type="PANTHER" id="PTHR15045">
    <property type="entry name" value="FUCOSE-1-PHOSPHATE GUANYLYLTRANSFERASE"/>
    <property type="match status" value="1"/>
</dbReference>
<dbReference type="Proteomes" id="UP000738359">
    <property type="component" value="Unassembled WGS sequence"/>
</dbReference>
<comment type="caution">
    <text evidence="4">The sequence shown here is derived from an EMBL/GenBank/DDBJ whole genome shotgun (WGS) entry which is preliminary data.</text>
</comment>
<organism evidence="4 5">
    <name type="scientific">Mortierella alpina</name>
    <name type="common">Oleaginous fungus</name>
    <name type="synonym">Mortierella renispora</name>
    <dbReference type="NCBI Taxonomy" id="64518"/>
    <lineage>
        <taxon>Eukaryota</taxon>
        <taxon>Fungi</taxon>
        <taxon>Fungi incertae sedis</taxon>
        <taxon>Mucoromycota</taxon>
        <taxon>Mortierellomycotina</taxon>
        <taxon>Mortierellomycetes</taxon>
        <taxon>Mortierellales</taxon>
        <taxon>Mortierellaceae</taxon>
        <taxon>Mortierella</taxon>
    </lineage>
</organism>
<keyword evidence="1" id="KW-0808">Transferase</keyword>
<evidence type="ECO:0000259" key="3">
    <source>
        <dbReference type="Pfam" id="PF07959"/>
    </source>
</evidence>
<accession>A0A9P6J2U7</accession>
<evidence type="ECO:0000256" key="2">
    <source>
        <dbReference type="ARBA" id="ARBA00022741"/>
    </source>
</evidence>
<evidence type="ECO:0000313" key="5">
    <source>
        <dbReference type="Proteomes" id="UP000738359"/>
    </source>
</evidence>
<evidence type="ECO:0000313" key="4">
    <source>
        <dbReference type="EMBL" id="KAF9960044.1"/>
    </source>
</evidence>
<gene>
    <name evidence="4" type="ORF">BGZ70_008699</name>
</gene>
<dbReference type="EMBL" id="JAAAHY010000647">
    <property type="protein sequence ID" value="KAF9960044.1"/>
    <property type="molecule type" value="Genomic_DNA"/>
</dbReference>
<dbReference type="GO" id="GO:0016772">
    <property type="term" value="F:transferase activity, transferring phosphorus-containing groups"/>
    <property type="evidence" value="ECO:0007669"/>
    <property type="project" value="InterPro"/>
</dbReference>
<feature type="domain" description="GDP-fucose pyrophosphorylase" evidence="3">
    <location>
        <begin position="133"/>
        <end position="522"/>
    </location>
</feature>
<keyword evidence="5" id="KW-1185">Reference proteome</keyword>
<dbReference type="InterPro" id="IPR012887">
    <property type="entry name" value="GDP_fucose_pyrophosphorylase"/>
</dbReference>
<sequence length="582" mass="64509">MHAMSTDSQATPHQTGIDDLSQVLQAVHAKNLKTYQRLLKHPASVTPKTQEHDPFWDIVVITAGDAQQRKCYENRISEKLAKGLIPQRAEYHVIDDPPQSKIGSGGSTCLVMKVLREHYPEDILSKADRAEGIQILELKLVLYLHLLETMPPGVFLTSADGIELFSSNTPFPSEPKPFTITALAHPSSTQIGSTHGVYLLHDTDNVITQDRALHPRDQSALLLKCEQFLHKPSIDVMKSVPRVVYPDPKDSTNDVVYTDSCYYFDPQTANLLADMYPSLHPECDLEAWADILSFQDQHSSAQDSTTPSSLSPHVQGRYLVKRLLQQASVCLEVMVLNASKFYHLGTMQEFLEGTCTHKAFMHELNIRNPDPGIAVVVSQSSSLPADTRNNGAVQSPLYIENVVLAPEARIHPCSIIVDSCLPSDAIVPRNSCVFTLQLQDREFVTFTFSLRDDMKRTAPTPVAATAPTKEKESIAGLDHLHIFERVPVSRMLPLHYAHPLTGATAEAQSVGLSLWNAPVFEIARTAEESVRFALDRLNRIRNCLDGTPAEAASKLDLGRETGADMVGWISLKNAARKARVYE</sequence>
<dbReference type="GO" id="GO:0000166">
    <property type="term" value="F:nucleotide binding"/>
    <property type="evidence" value="ECO:0007669"/>
    <property type="project" value="UniProtKB-KW"/>
</dbReference>
<dbReference type="OrthoDB" id="10062280at2759"/>
<protein>
    <recommendedName>
        <fullName evidence="3">GDP-fucose pyrophosphorylase domain-containing protein</fullName>
    </recommendedName>
</protein>